<name>C9RC77_AMMDK</name>
<feature type="transmembrane region" description="Helical" evidence="1">
    <location>
        <begin position="94"/>
        <end position="120"/>
    </location>
</feature>
<evidence type="ECO:0000313" key="3">
    <source>
        <dbReference type="Proteomes" id="UP000002620"/>
    </source>
</evidence>
<dbReference type="STRING" id="429009.Adeg_0707"/>
<proteinExistence type="predicted"/>
<keyword evidence="2" id="KW-0378">Hydrolase</keyword>
<dbReference type="KEGG" id="adg:Adeg_0707"/>
<gene>
    <name evidence="2" type="ordered locus">Adeg_0707</name>
</gene>
<dbReference type="PANTHER" id="PTHR35531:SF1">
    <property type="entry name" value="INNER MEMBRANE PROTEIN YBCI-RELATED"/>
    <property type="match status" value="1"/>
</dbReference>
<protein>
    <submittedName>
        <fullName evidence="2">Membrane-bound metal-dependent hydrolase</fullName>
    </submittedName>
</protein>
<dbReference type="Proteomes" id="UP000002620">
    <property type="component" value="Chromosome"/>
</dbReference>
<dbReference type="PANTHER" id="PTHR35531">
    <property type="entry name" value="INNER MEMBRANE PROTEIN YBCI-RELATED"/>
    <property type="match status" value="1"/>
</dbReference>
<evidence type="ECO:0000256" key="1">
    <source>
        <dbReference type="SAM" id="Phobius"/>
    </source>
</evidence>
<dbReference type="eggNOG" id="COG1988">
    <property type="taxonomic scope" value="Bacteria"/>
</dbReference>
<dbReference type="RefSeq" id="WP_015738732.1">
    <property type="nucleotide sequence ID" value="NC_013385.1"/>
</dbReference>
<keyword evidence="3" id="KW-1185">Reference proteome</keyword>
<organism evidence="2 3">
    <name type="scientific">Ammonifex degensii (strain DSM 10501 / KC4)</name>
    <dbReference type="NCBI Taxonomy" id="429009"/>
    <lineage>
        <taxon>Bacteria</taxon>
        <taxon>Bacillati</taxon>
        <taxon>Bacillota</taxon>
        <taxon>Clostridia</taxon>
        <taxon>Thermoanaerobacterales</taxon>
        <taxon>Thermoanaerobacteraceae</taxon>
        <taxon>Ammonifex</taxon>
    </lineage>
</organism>
<accession>C9RC77</accession>
<dbReference type="GO" id="GO:0016787">
    <property type="term" value="F:hydrolase activity"/>
    <property type="evidence" value="ECO:0007669"/>
    <property type="project" value="UniProtKB-KW"/>
</dbReference>
<dbReference type="AlphaFoldDB" id="C9RC77"/>
<feature type="transmembrane region" description="Helical" evidence="1">
    <location>
        <begin position="140"/>
        <end position="161"/>
    </location>
</feature>
<dbReference type="OrthoDB" id="5459053at2"/>
<dbReference type="HOGENOM" id="CLU_097802_1_1_9"/>
<evidence type="ECO:0000313" key="2">
    <source>
        <dbReference type="EMBL" id="ACX51854.1"/>
    </source>
</evidence>
<reference evidence="2 3" key="1">
    <citation type="submission" date="2009-10" db="EMBL/GenBank/DDBJ databases">
        <title>Complete sequence of chromosome of Ammonifex degensii KC4.</title>
        <authorList>
            <consortium name="US DOE Joint Genome Institute"/>
            <person name="Kerfeld C."/>
            <person name="Goodner B."/>
            <person name="Huber H."/>
            <person name="Stetter K."/>
            <person name="Lucas S."/>
            <person name="Copeland A."/>
            <person name="Lapidus A."/>
            <person name="Glavina del Rio T."/>
            <person name="Dalin E."/>
            <person name="Tice H."/>
            <person name="Bruce D."/>
            <person name="Goodwin L."/>
            <person name="Pitluck S."/>
            <person name="Saunders E."/>
            <person name="Brettin T."/>
            <person name="Detter J.C."/>
            <person name="Han C."/>
            <person name="Larimer F."/>
            <person name="Land M."/>
            <person name="Hauser L."/>
            <person name="Kyrpides N."/>
            <person name="Ovchinnikova G."/>
            <person name="Richardson P."/>
        </authorList>
    </citation>
    <scope>NUCLEOTIDE SEQUENCE [LARGE SCALE GENOMIC DNA]</scope>
    <source>
        <strain evidence="3">DSM 10501 / KC4</strain>
    </source>
</reference>
<dbReference type="InterPro" id="IPR007404">
    <property type="entry name" value="YdjM-like"/>
</dbReference>
<sequence length="164" mass="17116">MLWRTHFLAGAALGIALSSGRAPEALALSALVAGAAALLPDLDDPRSFIGRKARPVSAGLRLLAGHRGAMHSLLAALAVSAVLGSLLRGLVPGAFLLVLAGYLSHLLLDTLNPAGVPWLWPLKVRVGVPLVGVGSVFERLVLVPLLFLLCAWSYLYFSGFFGGV</sequence>
<feature type="transmembrane region" description="Helical" evidence="1">
    <location>
        <begin position="69"/>
        <end position="87"/>
    </location>
</feature>
<keyword evidence="1" id="KW-0472">Membrane</keyword>
<dbReference type="Pfam" id="PF04307">
    <property type="entry name" value="YdjM"/>
    <property type="match status" value="1"/>
</dbReference>
<keyword evidence="1" id="KW-1133">Transmembrane helix</keyword>
<keyword evidence="1" id="KW-0812">Transmembrane</keyword>
<dbReference type="EMBL" id="CP001785">
    <property type="protein sequence ID" value="ACX51854.1"/>
    <property type="molecule type" value="Genomic_DNA"/>
</dbReference>